<evidence type="ECO:0000313" key="3">
    <source>
        <dbReference type="Proteomes" id="UP000534783"/>
    </source>
</evidence>
<evidence type="ECO:0000256" key="1">
    <source>
        <dbReference type="SAM" id="Phobius"/>
    </source>
</evidence>
<reference evidence="2 3" key="1">
    <citation type="journal article" date="2020" name="Nature">
        <title>Bacterial chemolithoautotrophy via manganese oxidation.</title>
        <authorList>
            <person name="Yu H."/>
            <person name="Leadbetter J.R."/>
        </authorList>
    </citation>
    <scope>NUCLEOTIDE SEQUENCE [LARGE SCALE GENOMIC DNA]</scope>
    <source>
        <strain evidence="2 3">Mn-1</strain>
    </source>
</reference>
<sequence length="144" mass="15719">MVADRRSSMGFRVQLFFKRSLVGYLVIATVVLGLLSAFPTSEGWAMFLPSNQTSSIRQEDLSKIQTVLESKMIHQRLADLGLSQEEITSRLAQLSDQEVHQVAGQIDSLYAGGDGLGVVIALLVIAILVVILLQLTGHKVIITK</sequence>
<gene>
    <name evidence="2" type="ORF">MNODULE_08140</name>
</gene>
<keyword evidence="1" id="KW-1133">Transmembrane helix</keyword>
<evidence type="ECO:0000313" key="2">
    <source>
        <dbReference type="EMBL" id="NKE70705.1"/>
    </source>
</evidence>
<keyword evidence="1" id="KW-0812">Transmembrane</keyword>
<dbReference type="AlphaFoldDB" id="A0A7X6IAT4"/>
<accession>A0A7X6IAT4</accession>
<keyword evidence="3" id="KW-1185">Reference proteome</keyword>
<name>A0A7X6IAT4_9BACT</name>
<organism evidence="2 3">
    <name type="scientific">Candidatus Manganitrophus noduliformans</name>
    <dbReference type="NCBI Taxonomy" id="2606439"/>
    <lineage>
        <taxon>Bacteria</taxon>
        <taxon>Pseudomonadati</taxon>
        <taxon>Nitrospirota</taxon>
        <taxon>Nitrospiria</taxon>
        <taxon>Candidatus Troglogloeales</taxon>
        <taxon>Candidatus Manganitrophaceae</taxon>
        <taxon>Candidatus Manganitrophus</taxon>
    </lineage>
</organism>
<dbReference type="EMBL" id="VTOW01000001">
    <property type="protein sequence ID" value="NKE70705.1"/>
    <property type="molecule type" value="Genomic_DNA"/>
</dbReference>
<dbReference type="InterPro" id="IPR046735">
    <property type="entry name" value="PA2779-like"/>
</dbReference>
<dbReference type="NCBIfam" id="NF033919">
    <property type="entry name" value="PA2779_fam"/>
    <property type="match status" value="1"/>
</dbReference>
<comment type="caution">
    <text evidence="2">The sequence shown here is derived from an EMBL/GenBank/DDBJ whole genome shotgun (WGS) entry which is preliminary data.</text>
</comment>
<dbReference type="Pfam" id="PF20332">
    <property type="entry name" value="DUF6627"/>
    <property type="match status" value="1"/>
</dbReference>
<protein>
    <submittedName>
        <fullName evidence="2">PA2779 family protein</fullName>
    </submittedName>
</protein>
<dbReference type="Proteomes" id="UP000534783">
    <property type="component" value="Unassembled WGS sequence"/>
</dbReference>
<keyword evidence="1" id="KW-0472">Membrane</keyword>
<proteinExistence type="predicted"/>
<feature type="transmembrane region" description="Helical" evidence="1">
    <location>
        <begin position="115"/>
        <end position="135"/>
    </location>
</feature>
<feature type="transmembrane region" description="Helical" evidence="1">
    <location>
        <begin position="21"/>
        <end position="38"/>
    </location>
</feature>